<dbReference type="Proteomes" id="UP000004994">
    <property type="component" value="Chromosome 6"/>
</dbReference>
<evidence type="ECO:0000313" key="1">
    <source>
        <dbReference type="EnsemblPlants" id="Solyc06g083010.1.1.1"/>
    </source>
</evidence>
<dbReference type="Gramene" id="Solyc06g083010.1.1">
    <property type="protein sequence ID" value="Solyc06g083010.1.1.1"/>
    <property type="gene ID" value="Solyc06g083010.1"/>
</dbReference>
<evidence type="ECO:0000313" key="2">
    <source>
        <dbReference type="Proteomes" id="UP000004994"/>
    </source>
</evidence>
<dbReference type="PaxDb" id="4081-Solyc06g083010.1.1"/>
<sequence length="53" mass="6199">MFVQNPSPRVPLQHILLIVRSFWKLLEPFLSNVHLTLGGTRINVFKAMRIRVD</sequence>
<accession>A0A3Q7HY59</accession>
<reference evidence="1" key="2">
    <citation type="submission" date="2019-01" db="UniProtKB">
        <authorList>
            <consortium name="EnsemblPlants"/>
        </authorList>
    </citation>
    <scope>IDENTIFICATION</scope>
    <source>
        <strain evidence="1">cv. Heinz 1706</strain>
    </source>
</reference>
<proteinExistence type="predicted"/>
<protein>
    <submittedName>
        <fullName evidence="1">Uncharacterized protein</fullName>
    </submittedName>
</protein>
<dbReference type="AlphaFoldDB" id="A0A3Q7HY59"/>
<dbReference type="EnsemblPlants" id="Solyc06g083010.1.1">
    <property type="protein sequence ID" value="Solyc06g083010.1.1.1"/>
    <property type="gene ID" value="Solyc06g083010.1"/>
</dbReference>
<keyword evidence="2" id="KW-1185">Reference proteome</keyword>
<organism evidence="1">
    <name type="scientific">Solanum lycopersicum</name>
    <name type="common">Tomato</name>
    <name type="synonym">Lycopersicon esculentum</name>
    <dbReference type="NCBI Taxonomy" id="4081"/>
    <lineage>
        <taxon>Eukaryota</taxon>
        <taxon>Viridiplantae</taxon>
        <taxon>Streptophyta</taxon>
        <taxon>Embryophyta</taxon>
        <taxon>Tracheophyta</taxon>
        <taxon>Spermatophyta</taxon>
        <taxon>Magnoliopsida</taxon>
        <taxon>eudicotyledons</taxon>
        <taxon>Gunneridae</taxon>
        <taxon>Pentapetalae</taxon>
        <taxon>asterids</taxon>
        <taxon>lamiids</taxon>
        <taxon>Solanales</taxon>
        <taxon>Solanaceae</taxon>
        <taxon>Solanoideae</taxon>
        <taxon>Solaneae</taxon>
        <taxon>Solanum</taxon>
        <taxon>Solanum subgen. Lycopersicon</taxon>
    </lineage>
</organism>
<name>A0A3Q7HY59_SOLLC</name>
<reference evidence="1" key="1">
    <citation type="journal article" date="2012" name="Nature">
        <title>The tomato genome sequence provides insights into fleshy fruit evolution.</title>
        <authorList>
            <consortium name="Tomato Genome Consortium"/>
        </authorList>
    </citation>
    <scope>NUCLEOTIDE SEQUENCE [LARGE SCALE GENOMIC DNA]</scope>
    <source>
        <strain evidence="1">cv. Heinz 1706</strain>
    </source>
</reference>
<dbReference type="InParanoid" id="A0A3Q7HY59"/>